<dbReference type="InterPro" id="IPR001064">
    <property type="entry name" value="Beta/gamma_crystallin"/>
</dbReference>
<evidence type="ECO:0000259" key="6">
    <source>
        <dbReference type="PROSITE" id="PS51175"/>
    </source>
</evidence>
<protein>
    <submittedName>
        <fullName evidence="8">Beta-1,3-glucanase family protein</fullName>
    </submittedName>
</protein>
<dbReference type="NCBIfam" id="TIGR04183">
    <property type="entry name" value="Por_Secre_tail"/>
    <property type="match status" value="1"/>
</dbReference>
<dbReference type="Pfam" id="PF18962">
    <property type="entry name" value="Por_Secre_tail"/>
    <property type="match status" value="1"/>
</dbReference>
<dbReference type="SUPFAM" id="SSF49695">
    <property type="entry name" value="gamma-Crystallin-like"/>
    <property type="match status" value="1"/>
</dbReference>
<dbReference type="Proteomes" id="UP001610063">
    <property type="component" value="Unassembled WGS sequence"/>
</dbReference>
<comment type="caution">
    <text evidence="8">The sequence shown here is derived from an EMBL/GenBank/DDBJ whole genome shotgun (WGS) entry which is preliminary data.</text>
</comment>
<dbReference type="Gene3D" id="3.30.920.50">
    <property type="entry name" value="Beta-1,3-glucanase, C-terminal domain"/>
    <property type="match status" value="1"/>
</dbReference>
<gene>
    <name evidence="8" type="ORF">ACHKAR_08775</name>
</gene>
<evidence type="ECO:0000313" key="9">
    <source>
        <dbReference type="Proteomes" id="UP001610063"/>
    </source>
</evidence>
<dbReference type="CDD" id="cd04080">
    <property type="entry name" value="CBM6_cellulase-like"/>
    <property type="match status" value="1"/>
</dbReference>
<sequence>MKTKIYPSHWILKFFVATTVMLLWSLTTWAQTLPYLVENNSEYPDNQVFVAIVGITDGHVWVDPATGQVHPMSQSDNTVQGPVNGGNQGPGGDGKYANCFRRLSEIPNHTINIPKIAGCRIMISFESQLFLYFFGHSGNPSGYAAPNLANPTDPNQGIKFELVELTFNDYGLWCNTSRVDSYQYPMGLEVWGNGFYKKVGEKKTHAQIISQWQSTAPSEFQSLLNASEGTIHFPTKTSTFPTNFFQSYIDAIWSKYSSQQLVFNSGQAGVWRGSVQGNQFVFTRDGDGQVATIPGKPTTIEAMEGSGVMASGAQWDLVVQAQFVAAITRHAIDLNVGSGVLQDFGNISSYYQTWPYNWYAKFWHQTDISVDGQTYAFAYDDVFDQSATIHTPSPTNIKITVGGFYGTTSGGGGVATLYQHCDYGGYSASLNVGSYTLGQLQALGVANDDISSLQLQSGYQITMYQHDNFGGNVLVKTSSDNCLVNEGFNDDISSVVVAQVSSGWSTTIEAENTAVQSGTQTEACAEGGLNVGWIDANDWMVWDVNIPSNGPYTVEYRVSSPNSNGMIQLEKAGGSPVYGTRSVPNTGGWQNWESVSHTVSLTAGQQQIAIKALAGGWNINWLKITSAGGSRTATEVDIKTAVSTEKLIVYPNPVQDLLSLKVPGNEIIQAAVIHDLSGKQMIQWAEYKETSPLDVSQLKAGHYLLSIKTSTGSYTTRIIKK</sequence>
<dbReference type="Gene3D" id="2.60.110.10">
    <property type="entry name" value="Thaumatin"/>
    <property type="match status" value="1"/>
</dbReference>
<comment type="similarity">
    <text evidence="1">Belongs to the beta/gamma-crystallin family.</text>
</comment>
<dbReference type="PROSITE" id="PS51175">
    <property type="entry name" value="CBM6"/>
    <property type="match status" value="1"/>
</dbReference>
<dbReference type="PANTHER" id="PTHR38165:SF1">
    <property type="entry name" value="GLUCANASE B"/>
    <property type="match status" value="1"/>
</dbReference>
<keyword evidence="3" id="KW-0677">Repeat</keyword>
<dbReference type="InterPro" id="IPR005084">
    <property type="entry name" value="CBM6"/>
</dbReference>
<dbReference type="PROSITE" id="PS50915">
    <property type="entry name" value="CRYSTALLIN_BETA_GAMMA"/>
    <property type="match status" value="1"/>
</dbReference>
<reference evidence="8 9" key="1">
    <citation type="journal article" date="2013" name="Int. J. Syst. Evol. Microbiol.">
        <title>Marinoscillum luteum sp. nov., isolated from marine sediment.</title>
        <authorList>
            <person name="Cha I.T."/>
            <person name="Park S.J."/>
            <person name="Kim S.J."/>
            <person name="Kim J.G."/>
            <person name="Jung M.Y."/>
            <person name="Shin K.S."/>
            <person name="Kwon K.K."/>
            <person name="Yang S.H."/>
            <person name="Seo Y.S."/>
            <person name="Rhee S.K."/>
        </authorList>
    </citation>
    <scope>NUCLEOTIDE SEQUENCE [LARGE SCALE GENOMIC DNA]</scope>
    <source>
        <strain evidence="8 9">KCTC 23939</strain>
    </source>
</reference>
<dbReference type="InterPro" id="IPR008979">
    <property type="entry name" value="Galactose-bd-like_sf"/>
</dbReference>
<accession>A0ABW7N9U9</accession>
<evidence type="ECO:0000256" key="1">
    <source>
        <dbReference type="ARBA" id="ARBA00009646"/>
    </source>
</evidence>
<dbReference type="PROSITE" id="PS52006">
    <property type="entry name" value="GH64"/>
    <property type="match status" value="1"/>
</dbReference>
<dbReference type="SMART" id="SM00606">
    <property type="entry name" value="CBD_IV"/>
    <property type="match status" value="1"/>
</dbReference>
<dbReference type="Pfam" id="PF16483">
    <property type="entry name" value="Glyco_hydro_64"/>
    <property type="match status" value="1"/>
</dbReference>
<evidence type="ECO:0000259" key="5">
    <source>
        <dbReference type="PROSITE" id="PS50915"/>
    </source>
</evidence>
<dbReference type="SUPFAM" id="SSF49785">
    <property type="entry name" value="Galactose-binding domain-like"/>
    <property type="match status" value="1"/>
</dbReference>
<evidence type="ECO:0000256" key="3">
    <source>
        <dbReference type="ARBA" id="ARBA00022737"/>
    </source>
</evidence>
<evidence type="ECO:0000313" key="8">
    <source>
        <dbReference type="EMBL" id="MFH6983529.1"/>
    </source>
</evidence>
<keyword evidence="2" id="KW-0732">Signal</keyword>
<keyword evidence="9" id="KW-1185">Reference proteome</keyword>
<dbReference type="CDD" id="cd09214">
    <property type="entry name" value="GH64-like"/>
    <property type="match status" value="1"/>
</dbReference>
<dbReference type="InterPro" id="IPR032477">
    <property type="entry name" value="Glyco_hydro_64"/>
</dbReference>
<feature type="domain" description="Beta/gamma crystallin 'Greek key'" evidence="5">
    <location>
        <begin position="413"/>
        <end position="457"/>
    </location>
</feature>
<name>A0ABW7N9U9_9BACT</name>
<dbReference type="InterPro" id="IPR037398">
    <property type="entry name" value="Glyco_hydro_64_fam"/>
</dbReference>
<dbReference type="PANTHER" id="PTHR38165">
    <property type="match status" value="1"/>
</dbReference>
<dbReference type="InterPro" id="IPR037176">
    <property type="entry name" value="Osmotin/thaumatin-like_sf"/>
</dbReference>
<dbReference type="Pfam" id="PF03422">
    <property type="entry name" value="CBM_6"/>
    <property type="match status" value="1"/>
</dbReference>
<evidence type="ECO:0000256" key="2">
    <source>
        <dbReference type="ARBA" id="ARBA00022729"/>
    </source>
</evidence>
<dbReference type="InterPro" id="IPR026444">
    <property type="entry name" value="Secre_tail"/>
</dbReference>
<feature type="domain" description="CBM6" evidence="6">
    <location>
        <begin position="506"/>
        <end position="625"/>
    </location>
</feature>
<dbReference type="Gene3D" id="2.60.120.260">
    <property type="entry name" value="Galactose-binding domain-like"/>
    <property type="match status" value="1"/>
</dbReference>
<dbReference type="InterPro" id="IPR011024">
    <property type="entry name" value="G_crystallin-like"/>
</dbReference>
<organism evidence="8 9">
    <name type="scientific">Marinoscillum luteum</name>
    <dbReference type="NCBI Taxonomy" id="861051"/>
    <lineage>
        <taxon>Bacteria</taxon>
        <taxon>Pseudomonadati</taxon>
        <taxon>Bacteroidota</taxon>
        <taxon>Cytophagia</taxon>
        <taxon>Cytophagales</taxon>
        <taxon>Reichenbachiellaceae</taxon>
        <taxon>Marinoscillum</taxon>
    </lineage>
</organism>
<dbReference type="RefSeq" id="WP_395417084.1">
    <property type="nucleotide sequence ID" value="NZ_JBIPKE010000015.1"/>
</dbReference>
<evidence type="ECO:0000259" key="7">
    <source>
        <dbReference type="PROSITE" id="PS52006"/>
    </source>
</evidence>
<feature type="region of interest" description="Disordered" evidence="4">
    <location>
        <begin position="71"/>
        <end position="90"/>
    </location>
</feature>
<dbReference type="InterPro" id="IPR006584">
    <property type="entry name" value="Cellulose-bd_IV"/>
</dbReference>
<proteinExistence type="inferred from homology"/>
<dbReference type="Gene3D" id="2.60.20.10">
    <property type="entry name" value="Crystallins"/>
    <property type="match status" value="1"/>
</dbReference>
<feature type="domain" description="GH64" evidence="7">
    <location>
        <begin position="30"/>
        <end position="403"/>
    </location>
</feature>
<evidence type="ECO:0000256" key="4">
    <source>
        <dbReference type="SAM" id="MobiDB-lite"/>
    </source>
</evidence>
<dbReference type="InterPro" id="IPR042517">
    <property type="entry name" value="Glyco_hydro_64_N_2"/>
</dbReference>
<dbReference type="EMBL" id="JBIPKE010000015">
    <property type="protein sequence ID" value="MFH6983529.1"/>
    <property type="molecule type" value="Genomic_DNA"/>
</dbReference>